<dbReference type="EMBL" id="JAJNDB010000001">
    <property type="protein sequence ID" value="MCD2193154.1"/>
    <property type="molecule type" value="Genomic_DNA"/>
</dbReference>
<keyword evidence="4" id="KW-1185">Reference proteome</keyword>
<evidence type="ECO:0000256" key="1">
    <source>
        <dbReference type="SAM" id="MobiDB-lite"/>
    </source>
</evidence>
<keyword evidence="2" id="KW-0812">Transmembrane</keyword>
<dbReference type="Pfam" id="PF10097">
    <property type="entry name" value="DUF2335"/>
    <property type="match status" value="1"/>
</dbReference>
<dbReference type="RefSeq" id="WP_230730861.1">
    <property type="nucleotide sequence ID" value="NZ_JAJNDB010000001.1"/>
</dbReference>
<comment type="caution">
    <text evidence="3">The sequence shown here is derived from an EMBL/GenBank/DDBJ whole genome shotgun (WGS) entry which is preliminary data.</text>
</comment>
<feature type="transmembrane region" description="Helical" evidence="2">
    <location>
        <begin position="125"/>
        <end position="143"/>
    </location>
</feature>
<organism evidence="3 4">
    <name type="scientific">Actinomycetospora endophytica</name>
    <dbReference type="NCBI Taxonomy" id="2291215"/>
    <lineage>
        <taxon>Bacteria</taxon>
        <taxon>Bacillati</taxon>
        <taxon>Actinomycetota</taxon>
        <taxon>Actinomycetes</taxon>
        <taxon>Pseudonocardiales</taxon>
        <taxon>Pseudonocardiaceae</taxon>
        <taxon>Actinomycetospora</taxon>
    </lineage>
</organism>
<keyword evidence="2" id="KW-0472">Membrane</keyword>
<dbReference type="InterPro" id="IPR019284">
    <property type="entry name" value="RP532"/>
</dbReference>
<gene>
    <name evidence="3" type="ORF">LQ327_07110</name>
</gene>
<accession>A0ABS8P4G8</accession>
<keyword evidence="2" id="KW-1133">Transmembrane helix</keyword>
<evidence type="ECO:0000313" key="4">
    <source>
        <dbReference type="Proteomes" id="UP001199469"/>
    </source>
</evidence>
<proteinExistence type="predicted"/>
<protein>
    <submittedName>
        <fullName evidence="3">DUF2335 domain-containing protein</fullName>
    </submittedName>
</protein>
<evidence type="ECO:0000256" key="2">
    <source>
        <dbReference type="SAM" id="Phobius"/>
    </source>
</evidence>
<dbReference type="Proteomes" id="UP001199469">
    <property type="component" value="Unassembled WGS sequence"/>
</dbReference>
<evidence type="ECO:0000313" key="3">
    <source>
        <dbReference type="EMBL" id="MCD2193154.1"/>
    </source>
</evidence>
<name>A0ABS8P4G8_9PSEU</name>
<feature type="region of interest" description="Disordered" evidence="1">
    <location>
        <begin position="1"/>
        <end position="36"/>
    </location>
</feature>
<feature type="transmembrane region" description="Helical" evidence="2">
    <location>
        <begin position="101"/>
        <end position="119"/>
    </location>
</feature>
<sequence>MTETPDESTSGREIEQTGGELDAPQVEGTPADGGGEQTALYRVAGYSESHRGPLPSARTLHEYSQVMPDLPERVVRMAELEQAHRHRVDLEPYKLARTGQWLAFAVVIVVFAFCGFLVLNDEVVTAGIIAALDLVGLATIFIVGTRGSDPKAEDPEPSEPDE</sequence>
<reference evidence="3 4" key="1">
    <citation type="submission" date="2021-11" db="EMBL/GenBank/DDBJ databases">
        <title>Draft genome sequence of Actinomycetospora sp. SF1 isolated from the rhizosphere soil.</title>
        <authorList>
            <person name="Duangmal K."/>
            <person name="Chantavorakit T."/>
        </authorList>
    </citation>
    <scope>NUCLEOTIDE SEQUENCE [LARGE SCALE GENOMIC DNA]</scope>
    <source>
        <strain evidence="3 4">TBRC 5722</strain>
    </source>
</reference>